<proteinExistence type="predicted"/>
<feature type="region of interest" description="Disordered" evidence="1">
    <location>
        <begin position="178"/>
        <end position="203"/>
    </location>
</feature>
<evidence type="ECO:0000313" key="2">
    <source>
        <dbReference type="EMBL" id="CAL1584998.1"/>
    </source>
</evidence>
<reference evidence="2 3" key="1">
    <citation type="submission" date="2024-04" db="EMBL/GenBank/DDBJ databases">
        <authorList>
            <person name="Waldvogel A.-M."/>
            <person name="Schoenle A."/>
        </authorList>
    </citation>
    <scope>NUCLEOTIDE SEQUENCE [LARGE SCALE GENOMIC DNA]</scope>
</reference>
<evidence type="ECO:0000313" key="3">
    <source>
        <dbReference type="Proteomes" id="UP001497482"/>
    </source>
</evidence>
<keyword evidence="3" id="KW-1185">Reference proteome</keyword>
<dbReference type="EMBL" id="OZ035838">
    <property type="protein sequence ID" value="CAL1584998.1"/>
    <property type="molecule type" value="Genomic_DNA"/>
</dbReference>
<protein>
    <submittedName>
        <fullName evidence="2">Uncharacterized protein</fullName>
    </submittedName>
</protein>
<dbReference type="Proteomes" id="UP001497482">
    <property type="component" value="Chromosome 16"/>
</dbReference>
<gene>
    <name evidence="2" type="ORF">KC01_LOCUS15249</name>
</gene>
<feature type="compositionally biased region" description="Basic and acidic residues" evidence="1">
    <location>
        <begin position="178"/>
        <end position="187"/>
    </location>
</feature>
<feature type="region of interest" description="Disordered" evidence="1">
    <location>
        <begin position="236"/>
        <end position="256"/>
    </location>
</feature>
<sequence>MAAAGSTPSAAEHTRRFVTALDVEHIKQILEAAVDGCGQLWTAVDGGGRLWTAVDACGRRWTPVDACGRLRTTCGRLWTAVDGGGRLWTAVDACGRLWTAADNLWTAVDGGGRLWTAADNLWTAVDGCGQPVDGGGRLWTPVDGCGQPVDGCGICTGDVPECAACAFELLSPAFDTERGSQGVEEHPWGSPYRGGNGSVGRESASGRAFDRLHAGGSEARRLPAISLSGGGGARLNNTGYSASERGRSTAVVSSRV</sequence>
<evidence type="ECO:0000256" key="1">
    <source>
        <dbReference type="SAM" id="MobiDB-lite"/>
    </source>
</evidence>
<accession>A0AAV2K4Y9</accession>
<name>A0AAV2K4Y9_KNICA</name>
<organism evidence="2 3">
    <name type="scientific">Knipowitschia caucasica</name>
    <name type="common">Caucasian dwarf goby</name>
    <name type="synonym">Pomatoschistus caucasicus</name>
    <dbReference type="NCBI Taxonomy" id="637954"/>
    <lineage>
        <taxon>Eukaryota</taxon>
        <taxon>Metazoa</taxon>
        <taxon>Chordata</taxon>
        <taxon>Craniata</taxon>
        <taxon>Vertebrata</taxon>
        <taxon>Euteleostomi</taxon>
        <taxon>Actinopterygii</taxon>
        <taxon>Neopterygii</taxon>
        <taxon>Teleostei</taxon>
        <taxon>Neoteleostei</taxon>
        <taxon>Acanthomorphata</taxon>
        <taxon>Gobiaria</taxon>
        <taxon>Gobiiformes</taxon>
        <taxon>Gobioidei</taxon>
        <taxon>Gobiidae</taxon>
        <taxon>Gobiinae</taxon>
        <taxon>Knipowitschia</taxon>
    </lineage>
</organism>
<dbReference type="AlphaFoldDB" id="A0AAV2K4Y9"/>